<dbReference type="CDD" id="cd02440">
    <property type="entry name" value="AdoMet_MTases"/>
    <property type="match status" value="1"/>
</dbReference>
<comment type="similarity">
    <text evidence="6">Belongs to the methyltransferase superfamily. RlmKL family.</text>
</comment>
<dbReference type="Pfam" id="PF22020">
    <property type="entry name" value="RlmL_1st"/>
    <property type="match status" value="1"/>
</dbReference>
<accession>A0A8J2Z6V9</accession>
<gene>
    <name evidence="6 9" type="primary">rlmL</name>
    <name evidence="9" type="ORF">GCM10010995_25370</name>
</gene>
<keyword evidence="7" id="KW-0694">RNA-binding</keyword>
<dbReference type="InterPro" id="IPR019614">
    <property type="entry name" value="SAM-dep_methyl-trfase"/>
</dbReference>
<evidence type="ECO:0000313" key="10">
    <source>
        <dbReference type="Proteomes" id="UP000636949"/>
    </source>
</evidence>
<keyword evidence="10" id="KW-1185">Reference proteome</keyword>
<keyword evidence="3 6" id="KW-0489">Methyltransferase</keyword>
<dbReference type="HAMAP" id="MF_01858">
    <property type="entry name" value="23SrRNA_methyltr_KL"/>
    <property type="match status" value="1"/>
</dbReference>
<comment type="catalytic activity">
    <reaction evidence="6">
        <text>guanosine(2445) in 23S rRNA + S-adenosyl-L-methionine = N(2)-methylguanosine(2445) in 23S rRNA + S-adenosyl-L-homocysteine + H(+)</text>
        <dbReference type="Rhea" id="RHEA:42740"/>
        <dbReference type="Rhea" id="RHEA-COMP:10215"/>
        <dbReference type="Rhea" id="RHEA-COMP:10216"/>
        <dbReference type="ChEBI" id="CHEBI:15378"/>
        <dbReference type="ChEBI" id="CHEBI:57856"/>
        <dbReference type="ChEBI" id="CHEBI:59789"/>
        <dbReference type="ChEBI" id="CHEBI:74269"/>
        <dbReference type="ChEBI" id="CHEBI:74481"/>
        <dbReference type="EC" id="2.1.1.173"/>
    </reaction>
</comment>
<dbReference type="AlphaFoldDB" id="A0A8J2Z6V9"/>
<reference evidence="9" key="2">
    <citation type="submission" date="2020-09" db="EMBL/GenBank/DDBJ databases">
        <authorList>
            <person name="Sun Q."/>
            <person name="Zhou Y."/>
        </authorList>
    </citation>
    <scope>NUCLEOTIDE SEQUENCE</scope>
    <source>
        <strain evidence="9">CGMCC 1.15758</strain>
    </source>
</reference>
<dbReference type="InterPro" id="IPR000241">
    <property type="entry name" value="RlmKL-like_Mtase"/>
</dbReference>
<dbReference type="RefSeq" id="WP_117003865.1">
    <property type="nucleotide sequence ID" value="NZ_BMJS01000045.1"/>
</dbReference>
<name>A0A8J2Z6V9_9GAMM</name>
<sequence length="738" mass="85047">MDISLTTENVEQTRLLSFFASCAKGIELLLKDELLALGVDEAREKLAGVEFEADLVTAYKVCLWSRLANQVHRKLHVAKFDSADAFYNELYGLPWASFFDVKQSIKIEVSGKHQVFNNTQFAAQKAKDAVVDYFRDQTDERSNVDLEHPDIVINIHLQKGMAFIYLSLTGQSLHRRGYRLAQGEAPLKETLAAALLVKSGWLDELKKDQVNFIDPMCGSGTILIEAAMMAYDIAPNLTRDTFCFMHWRDFDYAAWQALKSEALMRKNMGKEKSNITLIGYDDDMRVLDKARQNIASADLVGAIEVFVQDVRDLSNDAHEKTGFILTNPPYGERLYHGRPEKLRGLFSGFGKALIRDFSGWKVSIFSAASESVRALGLRAMKVNKFFNGALETMLYQFEVSDQWVMQHESATQKLTRQAKNAVLQDDGHLAFKNRLLKNYQQIQKWAQQQELECYRIYDADLPEYAVAIDLYNTHVHVQEYQMGKTVDEKLAQKRLLQAVYHIAEVLEVRYEHIHLKTRQRQKGDSQYQRQAITDKFHVVKEHDALFYVNFDDYLDTGLFLDHRKMRQIVAKAAQGKTLLNLFSYTCSASVHAALMGAQVVSVDMSKTYLDWGKRNFHLNKLNIDQHVFIQTDCFTWLKEAVKARKQFDVIFLDPPTFSNSKRMQNVLDVQRDHVELIELAMGLLTRKGVLYFSNNYRKFKFDEGLQAKYDCQNIDDKCLSRDFLRRPTIHHCWQISAK</sequence>
<dbReference type="PIRSF" id="PIRSF037618">
    <property type="entry name" value="RNA_Mtase_bacteria_prd"/>
    <property type="match status" value="1"/>
</dbReference>
<dbReference type="SUPFAM" id="SSF53335">
    <property type="entry name" value="S-adenosyl-L-methionine-dependent methyltransferases"/>
    <property type="match status" value="2"/>
</dbReference>
<dbReference type="InterPro" id="IPR002052">
    <property type="entry name" value="DNA_methylase_N6_adenine_CS"/>
</dbReference>
<keyword evidence="4 6" id="KW-0808">Transferase</keyword>
<dbReference type="InterPro" id="IPR017244">
    <property type="entry name" value="23SrRNA_methyltr_KL"/>
</dbReference>
<evidence type="ECO:0000256" key="4">
    <source>
        <dbReference type="ARBA" id="ARBA00022679"/>
    </source>
</evidence>
<keyword evidence="5 6" id="KW-0949">S-adenosyl-L-methionine</keyword>
<organism evidence="9 10">
    <name type="scientific">Cysteiniphilum litorale</name>
    <dbReference type="NCBI Taxonomy" id="2056700"/>
    <lineage>
        <taxon>Bacteria</taxon>
        <taxon>Pseudomonadati</taxon>
        <taxon>Pseudomonadota</taxon>
        <taxon>Gammaproteobacteria</taxon>
        <taxon>Thiotrichales</taxon>
        <taxon>Fastidiosibacteraceae</taxon>
        <taxon>Cysteiniphilum</taxon>
    </lineage>
</organism>
<dbReference type="GO" id="GO:0003723">
    <property type="term" value="F:RNA binding"/>
    <property type="evidence" value="ECO:0007669"/>
    <property type="project" value="UniProtKB-UniRule"/>
</dbReference>
<reference evidence="9" key="1">
    <citation type="journal article" date="2014" name="Int. J. Syst. Evol. Microbiol.">
        <title>Complete genome sequence of Corynebacterium casei LMG S-19264T (=DSM 44701T), isolated from a smear-ripened cheese.</title>
        <authorList>
            <consortium name="US DOE Joint Genome Institute (JGI-PGF)"/>
            <person name="Walter F."/>
            <person name="Albersmeier A."/>
            <person name="Kalinowski J."/>
            <person name="Ruckert C."/>
        </authorList>
    </citation>
    <scope>NUCLEOTIDE SEQUENCE</scope>
    <source>
        <strain evidence="9">CGMCC 1.15758</strain>
    </source>
</reference>
<dbReference type="PANTHER" id="PTHR47313:SF1">
    <property type="entry name" value="RIBOSOMAL RNA LARGE SUBUNIT METHYLTRANSFERASE K_L"/>
    <property type="match status" value="1"/>
</dbReference>
<dbReference type="PANTHER" id="PTHR47313">
    <property type="entry name" value="RIBOSOMAL RNA LARGE SUBUNIT METHYLTRANSFERASE K/L"/>
    <property type="match status" value="1"/>
</dbReference>
<dbReference type="PROSITE" id="PS00092">
    <property type="entry name" value="N6_MTASE"/>
    <property type="match status" value="1"/>
</dbReference>
<evidence type="ECO:0000259" key="8">
    <source>
        <dbReference type="PROSITE" id="PS51165"/>
    </source>
</evidence>
<dbReference type="GO" id="GO:0070043">
    <property type="term" value="F:rRNA (guanine-N7-)-methyltransferase activity"/>
    <property type="evidence" value="ECO:0007669"/>
    <property type="project" value="UniProtKB-UniRule"/>
</dbReference>
<comment type="function">
    <text evidence="6">Specifically methylates the guanine in position 2445 (m2G2445) and the guanine in position 2069 (m7G2069) of 23S rRNA.</text>
</comment>
<dbReference type="SMART" id="SM00981">
    <property type="entry name" value="THUMP"/>
    <property type="match status" value="1"/>
</dbReference>
<dbReference type="Proteomes" id="UP000636949">
    <property type="component" value="Unassembled WGS sequence"/>
</dbReference>
<dbReference type="Pfam" id="PF02926">
    <property type="entry name" value="THUMP"/>
    <property type="match status" value="1"/>
</dbReference>
<dbReference type="GO" id="GO:0005737">
    <property type="term" value="C:cytoplasm"/>
    <property type="evidence" value="ECO:0007669"/>
    <property type="project" value="UniProtKB-SubCell"/>
</dbReference>
<keyword evidence="2 6" id="KW-0698">rRNA processing</keyword>
<dbReference type="Pfam" id="PF01170">
    <property type="entry name" value="UPF0020"/>
    <property type="match status" value="1"/>
</dbReference>
<dbReference type="Pfam" id="PF10672">
    <property type="entry name" value="Methyltrans_SAM"/>
    <property type="match status" value="1"/>
</dbReference>
<proteinExistence type="inferred from homology"/>
<dbReference type="InterPro" id="IPR053943">
    <property type="entry name" value="RlmKL-like_Mtase_CS"/>
</dbReference>
<evidence type="ECO:0000256" key="2">
    <source>
        <dbReference type="ARBA" id="ARBA00022552"/>
    </source>
</evidence>
<protein>
    <recommendedName>
        <fullName evidence="6">Ribosomal RNA large subunit methyltransferase K/L</fullName>
    </recommendedName>
    <domain>
        <recommendedName>
            <fullName evidence="6">23S rRNA m2G2445 methyltransferase</fullName>
            <ecNumber evidence="6">2.1.1.173</ecNumber>
        </recommendedName>
        <alternativeName>
            <fullName evidence="6">rRNA (guanine-N(2)-)-methyltransferase RlmL</fullName>
        </alternativeName>
    </domain>
    <domain>
        <recommendedName>
            <fullName evidence="6">23S rRNA m7G2069 methyltransferase</fullName>
            <ecNumber evidence="6">2.1.1.264</ecNumber>
        </recommendedName>
        <alternativeName>
            <fullName evidence="6">rRNA (guanine-N(7)-)-methyltransferase RlmK</fullName>
        </alternativeName>
    </domain>
</protein>
<dbReference type="InterPro" id="IPR004114">
    <property type="entry name" value="THUMP_dom"/>
</dbReference>
<dbReference type="InterPro" id="IPR054170">
    <property type="entry name" value="RlmL_1st"/>
</dbReference>
<evidence type="ECO:0000256" key="7">
    <source>
        <dbReference type="PROSITE-ProRule" id="PRU00529"/>
    </source>
</evidence>
<comment type="catalytic activity">
    <reaction evidence="6">
        <text>guanosine(2069) in 23S rRNA + S-adenosyl-L-methionine = N(2)-methylguanosine(2069) in 23S rRNA + S-adenosyl-L-homocysteine + H(+)</text>
        <dbReference type="Rhea" id="RHEA:43772"/>
        <dbReference type="Rhea" id="RHEA-COMP:10688"/>
        <dbReference type="Rhea" id="RHEA-COMP:10689"/>
        <dbReference type="ChEBI" id="CHEBI:15378"/>
        <dbReference type="ChEBI" id="CHEBI:57856"/>
        <dbReference type="ChEBI" id="CHEBI:59789"/>
        <dbReference type="ChEBI" id="CHEBI:74269"/>
        <dbReference type="ChEBI" id="CHEBI:74481"/>
        <dbReference type="EC" id="2.1.1.264"/>
    </reaction>
</comment>
<dbReference type="NCBIfam" id="NF008748">
    <property type="entry name" value="PRK11783.1"/>
    <property type="match status" value="1"/>
</dbReference>
<dbReference type="GO" id="GO:0052915">
    <property type="term" value="F:23S rRNA (guanine(2445)-N(2))-methyltransferase activity"/>
    <property type="evidence" value="ECO:0007669"/>
    <property type="project" value="UniProtKB-UniRule"/>
</dbReference>
<comment type="caution">
    <text evidence="9">The sequence shown here is derived from an EMBL/GenBank/DDBJ whole genome shotgun (WGS) entry which is preliminary data.</text>
</comment>
<dbReference type="Gene3D" id="3.30.750.80">
    <property type="entry name" value="RNA methyltransferase domain (HRMD) like"/>
    <property type="match status" value="1"/>
</dbReference>
<evidence type="ECO:0000256" key="5">
    <source>
        <dbReference type="ARBA" id="ARBA00022691"/>
    </source>
</evidence>
<dbReference type="Gene3D" id="3.30.2130.30">
    <property type="match status" value="1"/>
</dbReference>
<dbReference type="OrthoDB" id="9809404at2"/>
<dbReference type="EC" id="2.1.1.264" evidence="6"/>
<dbReference type="Gene3D" id="3.40.50.150">
    <property type="entry name" value="Vaccinia Virus protein VP39"/>
    <property type="match status" value="2"/>
</dbReference>
<dbReference type="PROSITE" id="PS01261">
    <property type="entry name" value="UPF0020"/>
    <property type="match status" value="1"/>
</dbReference>
<dbReference type="EMBL" id="BMJS01000045">
    <property type="protein sequence ID" value="GGG06760.1"/>
    <property type="molecule type" value="Genomic_DNA"/>
</dbReference>
<dbReference type="CDD" id="cd11715">
    <property type="entry name" value="THUMP_AdoMetMT"/>
    <property type="match status" value="1"/>
</dbReference>
<evidence type="ECO:0000256" key="6">
    <source>
        <dbReference type="HAMAP-Rule" id="MF_01858"/>
    </source>
</evidence>
<evidence type="ECO:0000256" key="3">
    <source>
        <dbReference type="ARBA" id="ARBA00022603"/>
    </source>
</evidence>
<evidence type="ECO:0000256" key="1">
    <source>
        <dbReference type="ARBA" id="ARBA00022490"/>
    </source>
</evidence>
<feature type="domain" description="THUMP" evidence="8">
    <location>
        <begin position="57"/>
        <end position="168"/>
    </location>
</feature>
<dbReference type="PROSITE" id="PS51165">
    <property type="entry name" value="THUMP"/>
    <property type="match status" value="1"/>
</dbReference>
<evidence type="ECO:0000313" key="9">
    <source>
        <dbReference type="EMBL" id="GGG06760.1"/>
    </source>
</evidence>
<keyword evidence="1 6" id="KW-0963">Cytoplasm</keyword>
<dbReference type="EC" id="2.1.1.173" evidence="6"/>
<comment type="subcellular location">
    <subcellularLocation>
        <location evidence="6">Cytoplasm</location>
    </subcellularLocation>
</comment>
<dbReference type="InterPro" id="IPR029063">
    <property type="entry name" value="SAM-dependent_MTases_sf"/>
</dbReference>